<name>A0A8S5QE94_9CAUD</name>
<sequence>MERLTIDDMIKALRCVASQDTVGDCYADHENFIHIDDKHKRIVCGTGEDLRDYISGKEAVGCPYHQNTYGCCFEDGELYWLKDVAELLEELKSYKEAEKQGLLVRLPCKVGDTVYRVNAGAKQPIIPMTVSEIHFLCYKNERAVRFDAIGKEDMGESCYRLEDIGRIVFLTHEEAERKLEEMKNND</sequence>
<reference evidence="1" key="1">
    <citation type="journal article" date="2021" name="Proc. Natl. Acad. Sci. U.S.A.">
        <title>A Catalog of Tens of Thousands of Viruses from Human Metagenomes Reveals Hidden Associations with Chronic Diseases.</title>
        <authorList>
            <person name="Tisza M.J."/>
            <person name="Buck C.B."/>
        </authorList>
    </citation>
    <scope>NUCLEOTIDE SEQUENCE</scope>
    <source>
        <strain evidence="1">CtqPn17</strain>
    </source>
</reference>
<proteinExistence type="predicted"/>
<protein>
    <submittedName>
        <fullName evidence="1">Uncharacterized protein</fullName>
    </submittedName>
</protein>
<organism evidence="1">
    <name type="scientific">Caudovirales sp. ctqPn17</name>
    <dbReference type="NCBI Taxonomy" id="2825772"/>
    <lineage>
        <taxon>Viruses</taxon>
        <taxon>Duplodnaviria</taxon>
        <taxon>Heunggongvirae</taxon>
        <taxon>Uroviricota</taxon>
        <taxon>Caudoviricetes</taxon>
    </lineage>
</organism>
<dbReference type="EMBL" id="BK015642">
    <property type="protein sequence ID" value="DAE17583.1"/>
    <property type="molecule type" value="Genomic_DNA"/>
</dbReference>
<accession>A0A8S5QE94</accession>
<evidence type="ECO:0000313" key="1">
    <source>
        <dbReference type="EMBL" id="DAE17583.1"/>
    </source>
</evidence>